<dbReference type="RefSeq" id="WP_091336756.1">
    <property type="nucleotide sequence ID" value="NZ_FNYC01000012.1"/>
</dbReference>
<proteinExistence type="predicted"/>
<accession>A0A1H6ZR63</accession>
<evidence type="ECO:0000313" key="1">
    <source>
        <dbReference type="EMBL" id="SEJ55983.1"/>
    </source>
</evidence>
<reference evidence="1 2" key="1">
    <citation type="submission" date="2016-10" db="EMBL/GenBank/DDBJ databases">
        <authorList>
            <person name="de Groot N.N."/>
        </authorList>
    </citation>
    <scope>NUCLEOTIDE SEQUENCE [LARGE SCALE GENOMIC DNA]</scope>
    <source>
        <strain evidence="1 2">DSM 26515</strain>
    </source>
</reference>
<evidence type="ECO:0008006" key="3">
    <source>
        <dbReference type="Google" id="ProtNLM"/>
    </source>
</evidence>
<organism evidence="1 2">
    <name type="scientific">Frateuria terrea</name>
    <dbReference type="NCBI Taxonomy" id="529704"/>
    <lineage>
        <taxon>Bacteria</taxon>
        <taxon>Pseudomonadati</taxon>
        <taxon>Pseudomonadota</taxon>
        <taxon>Gammaproteobacteria</taxon>
        <taxon>Lysobacterales</taxon>
        <taxon>Rhodanobacteraceae</taxon>
        <taxon>Frateuria</taxon>
    </lineage>
</organism>
<dbReference type="Proteomes" id="UP000199420">
    <property type="component" value="Unassembled WGS sequence"/>
</dbReference>
<protein>
    <recommendedName>
        <fullName evidence="3">Phage virion morphogenesis (Putative tail completion) protein</fullName>
    </recommendedName>
</protein>
<dbReference type="AlphaFoldDB" id="A0A1H6ZR63"/>
<sequence>MIGVQITGDTALVTKLEETTGKIKAAAKTSLDMWATELAGYIKMSKLSGDPLHRRSGKLSSSVYPDKRETADTISGGARAGLDVPYPKAHEYGMQRNVVVSAFHRMQTMAWGKPMANPREVLVNQHSSYVNLPERSYMRSALREQAPEGIAELRAAVKEAIGL</sequence>
<evidence type="ECO:0000313" key="2">
    <source>
        <dbReference type="Proteomes" id="UP000199420"/>
    </source>
</evidence>
<keyword evidence="2" id="KW-1185">Reference proteome</keyword>
<dbReference type="EMBL" id="FNYC01000012">
    <property type="protein sequence ID" value="SEJ55983.1"/>
    <property type="molecule type" value="Genomic_DNA"/>
</dbReference>
<dbReference type="STRING" id="529704.SAMN02927913_2170"/>
<gene>
    <name evidence="1" type="ORF">SAMN04487997_0219</name>
</gene>
<name>A0A1H6ZR63_9GAMM</name>